<protein>
    <submittedName>
        <fullName evidence="2">DUF4435 domain-containing protein</fullName>
    </submittedName>
</protein>
<evidence type="ECO:0000313" key="2">
    <source>
        <dbReference type="EMBL" id="QWV98651.1"/>
    </source>
</evidence>
<feature type="domain" description="DUF4435" evidence="1">
    <location>
        <begin position="37"/>
        <end position="270"/>
    </location>
</feature>
<proteinExistence type="predicted"/>
<organism evidence="2 3">
    <name type="scientific">Geomonas diazotrophica</name>
    <dbReference type="NCBI Taxonomy" id="2843197"/>
    <lineage>
        <taxon>Bacteria</taxon>
        <taxon>Pseudomonadati</taxon>
        <taxon>Thermodesulfobacteriota</taxon>
        <taxon>Desulfuromonadia</taxon>
        <taxon>Geobacterales</taxon>
        <taxon>Geobacteraceae</taxon>
        <taxon>Geomonas</taxon>
    </lineage>
</organism>
<dbReference type="InterPro" id="IPR029492">
    <property type="entry name" value="DUF4435"/>
</dbReference>
<reference evidence="2 3" key="1">
    <citation type="submission" date="2021-06" db="EMBL/GenBank/DDBJ databases">
        <title>Gemonas diversity in paddy soil.</title>
        <authorList>
            <person name="Liu G."/>
        </authorList>
    </citation>
    <scope>NUCLEOTIDE SEQUENCE [LARGE SCALE GENOMIC DNA]</scope>
    <source>
        <strain evidence="2 3">RG29</strain>
    </source>
</reference>
<evidence type="ECO:0000259" key="1">
    <source>
        <dbReference type="Pfam" id="PF14491"/>
    </source>
</evidence>
<dbReference type="EMBL" id="CP076724">
    <property type="protein sequence ID" value="QWV98651.1"/>
    <property type="molecule type" value="Genomic_DNA"/>
</dbReference>
<evidence type="ECO:0000313" key="3">
    <source>
        <dbReference type="Proteomes" id="UP000683493"/>
    </source>
</evidence>
<name>A0ABX8JNI2_9BACT</name>
<keyword evidence="3" id="KW-1185">Reference proteome</keyword>
<sequence>MSEVPFLQTLALALQSQTVTLHKFLLNLRKDTKIVHSFFEGKTDESFYGSFLRNAKEAQYDLTTYICGNKKSVYYYFDSLKNKNIGSNILLFFVDKDLDDIVPTIWPSDFRVYTTDHYSVENYIVTELMFEQVWGEIFRQGSGTEASKVILSKFSKCLQDFHEFMLMVMAWILYHRRNVEQRTDLKMHLDQVDLLKLYKIDKELNFVLLCTDKDIVEKLSLQTGCSTQITQWDKYKNSLISELKLHPLKNIVRGHFEMQFFIYFITEAKDALVKALGKPVKMHLTLTDANAIDVLGPRVQLPKSLEIFLSNNLTSQLQLGM</sequence>
<dbReference type="Proteomes" id="UP000683493">
    <property type="component" value="Chromosome"/>
</dbReference>
<dbReference type="Pfam" id="PF14491">
    <property type="entry name" value="DUF4435"/>
    <property type="match status" value="1"/>
</dbReference>
<gene>
    <name evidence="2" type="ORF">KP005_05015</name>
</gene>
<accession>A0ABX8JNI2</accession>